<dbReference type="AlphaFoldDB" id="X6NR43"/>
<comment type="similarity">
    <text evidence="2">Belongs to the Rab3-GAP catalytic subunit family.</text>
</comment>
<keyword evidence="4" id="KW-0343">GTPase activation</keyword>
<reference evidence="8 9" key="1">
    <citation type="journal article" date="2013" name="Curr. Biol.">
        <title>The Genome of the Foraminiferan Reticulomyxa filosa.</title>
        <authorList>
            <person name="Glockner G."/>
            <person name="Hulsmann N."/>
            <person name="Schleicher M."/>
            <person name="Noegel A.A."/>
            <person name="Eichinger L."/>
            <person name="Gallinger C."/>
            <person name="Pawlowski J."/>
            <person name="Sierra R."/>
            <person name="Euteneuer U."/>
            <person name="Pillet L."/>
            <person name="Moustafa A."/>
            <person name="Platzer M."/>
            <person name="Groth M."/>
            <person name="Szafranski K."/>
            <person name="Schliwa M."/>
        </authorList>
    </citation>
    <scope>NUCLEOTIDE SEQUENCE [LARGE SCALE GENOMIC DNA]</scope>
</reference>
<feature type="region of interest" description="Disordered" evidence="6">
    <location>
        <begin position="236"/>
        <end position="289"/>
    </location>
</feature>
<feature type="compositionally biased region" description="Low complexity" evidence="6">
    <location>
        <begin position="134"/>
        <end position="145"/>
    </location>
</feature>
<evidence type="ECO:0000256" key="4">
    <source>
        <dbReference type="ARBA" id="ARBA00022468"/>
    </source>
</evidence>
<name>X6NR43_RETFI</name>
<gene>
    <name evidence="8" type="ORF">RFI_08768</name>
</gene>
<feature type="region of interest" description="Disordered" evidence="6">
    <location>
        <begin position="114"/>
        <end position="145"/>
    </location>
</feature>
<keyword evidence="5" id="KW-0963">Cytoplasm</keyword>
<dbReference type="PANTHER" id="PTHR21422">
    <property type="entry name" value="RAB3 GTPASE-ACTIVATING PROTEIN CATALYTIC SUBUNIT"/>
    <property type="match status" value="1"/>
</dbReference>
<dbReference type="OrthoDB" id="17346at2759"/>
<feature type="compositionally biased region" description="Basic and acidic residues" evidence="6">
    <location>
        <begin position="267"/>
        <end position="280"/>
    </location>
</feature>
<feature type="compositionally biased region" description="Low complexity" evidence="6">
    <location>
        <begin position="237"/>
        <end position="246"/>
    </location>
</feature>
<evidence type="ECO:0000259" key="7">
    <source>
        <dbReference type="Pfam" id="PF13890"/>
    </source>
</evidence>
<dbReference type="Proteomes" id="UP000023152">
    <property type="component" value="Unassembled WGS sequence"/>
</dbReference>
<comment type="caution">
    <text evidence="8">The sequence shown here is derived from an EMBL/GenBank/DDBJ whole genome shotgun (WGS) entry which is preliminary data.</text>
</comment>
<sequence length="382" mass="43672">MRAEGNLWQRVWNDSQPLPAMEQEVLYDFDTNGNEIIKWLCNLQPKYVLNEICQIALGNVLSIFERTPGLDRSVQGLLLQHQDLVNHCRSFWIDPRLDQTDQINSANQTDQINPQISSEHEPHDNKSPLPSPSAPFSSPSFSSPASSSPTFTQPYLDLQKTLDWCQELRWAEMNFSCAAALTFLFPSAQCQNLLEKLILPPYHCAQVFLYLFHLCVNEDEKQAVLKIVGTRKKIKDLQSPPLSSDDTSSDDDSGNDNENLQKKHSSQKSDKSNLTKERPKSVYQLGKPQSKEFSIVSSLPRPHPHSPATPNRMYVKISEYGFRFALATVTKNDSKNVEKKKRRAREQTNKKIEEIESSKMKFLAFLFAKLCAQNCKYKTLLY</sequence>
<accession>X6NR43</accession>
<evidence type="ECO:0000256" key="5">
    <source>
        <dbReference type="ARBA" id="ARBA00022490"/>
    </source>
</evidence>
<protein>
    <recommendedName>
        <fullName evidence="3">Rab3 GTPase-activating protein catalytic subunit</fullName>
    </recommendedName>
</protein>
<evidence type="ECO:0000256" key="2">
    <source>
        <dbReference type="ARBA" id="ARBA00008856"/>
    </source>
</evidence>
<proteinExistence type="inferred from homology"/>
<evidence type="ECO:0000256" key="1">
    <source>
        <dbReference type="ARBA" id="ARBA00004496"/>
    </source>
</evidence>
<feature type="domain" description="Rab3GAP catalytic subunit conserved" evidence="7">
    <location>
        <begin position="1"/>
        <end position="40"/>
    </location>
</feature>
<dbReference type="GO" id="GO:0005096">
    <property type="term" value="F:GTPase activator activity"/>
    <property type="evidence" value="ECO:0007669"/>
    <property type="project" value="UniProtKB-KW"/>
</dbReference>
<dbReference type="PANTHER" id="PTHR21422:SF9">
    <property type="entry name" value="RAB3 GTPASE-ACTIVATING PROTEIN CATALYTIC SUBUNIT"/>
    <property type="match status" value="1"/>
</dbReference>
<dbReference type="InterPro" id="IPR045700">
    <property type="entry name" value="Rab3GAP1"/>
</dbReference>
<dbReference type="InterPro" id="IPR026147">
    <property type="entry name" value="Rab3GAP1_conserved"/>
</dbReference>
<dbReference type="Pfam" id="PF13890">
    <property type="entry name" value="Rab3-GTPase_cat"/>
    <property type="match status" value="1"/>
</dbReference>
<organism evidence="8 9">
    <name type="scientific">Reticulomyxa filosa</name>
    <dbReference type="NCBI Taxonomy" id="46433"/>
    <lineage>
        <taxon>Eukaryota</taxon>
        <taxon>Sar</taxon>
        <taxon>Rhizaria</taxon>
        <taxon>Retaria</taxon>
        <taxon>Foraminifera</taxon>
        <taxon>Monothalamids</taxon>
        <taxon>Reticulomyxidae</taxon>
        <taxon>Reticulomyxa</taxon>
    </lineage>
</organism>
<keyword evidence="9" id="KW-1185">Reference proteome</keyword>
<evidence type="ECO:0000256" key="6">
    <source>
        <dbReference type="SAM" id="MobiDB-lite"/>
    </source>
</evidence>
<comment type="subcellular location">
    <subcellularLocation>
        <location evidence="1">Cytoplasm</location>
    </subcellularLocation>
</comment>
<dbReference type="GO" id="GO:0005737">
    <property type="term" value="C:cytoplasm"/>
    <property type="evidence" value="ECO:0007669"/>
    <property type="project" value="UniProtKB-SubCell"/>
</dbReference>
<evidence type="ECO:0000313" key="8">
    <source>
        <dbReference type="EMBL" id="ETO28363.1"/>
    </source>
</evidence>
<dbReference type="EMBL" id="ASPP01006711">
    <property type="protein sequence ID" value="ETO28363.1"/>
    <property type="molecule type" value="Genomic_DNA"/>
</dbReference>
<evidence type="ECO:0000256" key="3">
    <source>
        <dbReference type="ARBA" id="ARBA00015817"/>
    </source>
</evidence>
<evidence type="ECO:0000313" key="9">
    <source>
        <dbReference type="Proteomes" id="UP000023152"/>
    </source>
</evidence>